<evidence type="ECO:0000256" key="5">
    <source>
        <dbReference type="ARBA" id="ARBA00023136"/>
    </source>
</evidence>
<feature type="compositionally biased region" description="Polar residues" evidence="6">
    <location>
        <begin position="128"/>
        <end position="175"/>
    </location>
</feature>
<evidence type="ECO:0000256" key="2">
    <source>
        <dbReference type="ARBA" id="ARBA00004496"/>
    </source>
</evidence>
<dbReference type="GO" id="GO:0005737">
    <property type="term" value="C:cytoplasm"/>
    <property type="evidence" value="ECO:0007669"/>
    <property type="project" value="UniProtKB-SubCell"/>
</dbReference>
<keyword evidence="9" id="KW-1185">Reference proteome</keyword>
<feature type="region of interest" description="Disordered" evidence="6">
    <location>
        <begin position="1"/>
        <end position="71"/>
    </location>
</feature>
<evidence type="ECO:0000256" key="3">
    <source>
        <dbReference type="ARBA" id="ARBA00022490"/>
    </source>
</evidence>
<name>A0AAD7WVG6_9TELE</name>
<evidence type="ECO:0000256" key="6">
    <source>
        <dbReference type="SAM" id="MobiDB-lite"/>
    </source>
</evidence>
<dbReference type="AlphaFoldDB" id="A0AAD7WVG6"/>
<organism evidence="8 9">
    <name type="scientific">Aldrovandia affinis</name>
    <dbReference type="NCBI Taxonomy" id="143900"/>
    <lineage>
        <taxon>Eukaryota</taxon>
        <taxon>Metazoa</taxon>
        <taxon>Chordata</taxon>
        <taxon>Craniata</taxon>
        <taxon>Vertebrata</taxon>
        <taxon>Euteleostomi</taxon>
        <taxon>Actinopterygii</taxon>
        <taxon>Neopterygii</taxon>
        <taxon>Teleostei</taxon>
        <taxon>Notacanthiformes</taxon>
        <taxon>Halosauridae</taxon>
        <taxon>Aldrovandia</taxon>
    </lineage>
</organism>
<evidence type="ECO:0000313" key="9">
    <source>
        <dbReference type="Proteomes" id="UP001221898"/>
    </source>
</evidence>
<evidence type="ECO:0000256" key="4">
    <source>
        <dbReference type="ARBA" id="ARBA00022737"/>
    </source>
</evidence>
<feature type="domain" description="DUF1720" evidence="7">
    <location>
        <begin position="123"/>
        <end position="169"/>
    </location>
</feature>
<comment type="subcellular location">
    <subcellularLocation>
        <location evidence="2">Cytoplasm</location>
    </subcellularLocation>
    <subcellularLocation>
        <location evidence="1">Membrane</location>
        <topology evidence="1">Peripheral membrane protein</topology>
    </subcellularLocation>
</comment>
<feature type="compositionally biased region" description="Pro residues" evidence="6">
    <location>
        <begin position="48"/>
        <end position="63"/>
    </location>
</feature>
<proteinExistence type="predicted"/>
<sequence>MIALPPRRDRCSDPDNVPLATPQKCSKRRWRERTRSSASSRKRSTSSGPPPHPPPSRPRPRPPTWGASALPSRAVIDVDAVLLENPPRSGADPAVGLSGLRGRRGRLRGRVYETSDLPSLIAIKPQNTGAVKPQKTSAVKPQNTGAVKPQNTGAVKPQSTSAVKPQNTGAGQPQNAGAAKNKYMATFV</sequence>
<gene>
    <name evidence="8" type="ORF">AAFF_G00181060</name>
</gene>
<evidence type="ECO:0000313" key="8">
    <source>
        <dbReference type="EMBL" id="KAJ8411071.1"/>
    </source>
</evidence>
<dbReference type="Pfam" id="PF08226">
    <property type="entry name" value="DUF1720"/>
    <property type="match status" value="1"/>
</dbReference>
<dbReference type="EMBL" id="JAINUG010000024">
    <property type="protein sequence ID" value="KAJ8411071.1"/>
    <property type="molecule type" value="Genomic_DNA"/>
</dbReference>
<dbReference type="GO" id="GO:0006897">
    <property type="term" value="P:endocytosis"/>
    <property type="evidence" value="ECO:0007669"/>
    <property type="project" value="UniProtKB-KW"/>
</dbReference>
<dbReference type="Proteomes" id="UP001221898">
    <property type="component" value="Unassembled WGS sequence"/>
</dbReference>
<dbReference type="InterPro" id="IPR013182">
    <property type="entry name" value="DUF1720"/>
</dbReference>
<accession>A0AAD7WVG6</accession>
<feature type="region of interest" description="Disordered" evidence="6">
    <location>
        <begin position="128"/>
        <end position="178"/>
    </location>
</feature>
<keyword evidence="4" id="KW-0677">Repeat</keyword>
<reference evidence="8" key="1">
    <citation type="journal article" date="2023" name="Science">
        <title>Genome structures resolve the early diversification of teleost fishes.</title>
        <authorList>
            <person name="Parey E."/>
            <person name="Louis A."/>
            <person name="Montfort J."/>
            <person name="Bouchez O."/>
            <person name="Roques C."/>
            <person name="Iampietro C."/>
            <person name="Lluch J."/>
            <person name="Castinel A."/>
            <person name="Donnadieu C."/>
            <person name="Desvignes T."/>
            <person name="Floi Bucao C."/>
            <person name="Jouanno E."/>
            <person name="Wen M."/>
            <person name="Mejri S."/>
            <person name="Dirks R."/>
            <person name="Jansen H."/>
            <person name="Henkel C."/>
            <person name="Chen W.J."/>
            <person name="Zahm M."/>
            <person name="Cabau C."/>
            <person name="Klopp C."/>
            <person name="Thompson A.W."/>
            <person name="Robinson-Rechavi M."/>
            <person name="Braasch I."/>
            <person name="Lecointre G."/>
            <person name="Bobe J."/>
            <person name="Postlethwait J.H."/>
            <person name="Berthelot C."/>
            <person name="Roest Crollius H."/>
            <person name="Guiguen Y."/>
        </authorList>
    </citation>
    <scope>NUCLEOTIDE SEQUENCE</scope>
    <source>
        <strain evidence="8">NC1722</strain>
    </source>
</reference>
<evidence type="ECO:0000259" key="7">
    <source>
        <dbReference type="Pfam" id="PF08226"/>
    </source>
</evidence>
<comment type="caution">
    <text evidence="8">The sequence shown here is derived from an EMBL/GenBank/DDBJ whole genome shotgun (WGS) entry which is preliminary data.</text>
</comment>
<keyword evidence="3" id="KW-0963">Cytoplasm</keyword>
<keyword evidence="5" id="KW-0472">Membrane</keyword>
<feature type="compositionally biased region" description="Basic and acidic residues" evidence="6">
    <location>
        <begin position="1"/>
        <end position="13"/>
    </location>
</feature>
<evidence type="ECO:0000256" key="1">
    <source>
        <dbReference type="ARBA" id="ARBA00004170"/>
    </source>
</evidence>
<protein>
    <recommendedName>
        <fullName evidence="7">DUF1720 domain-containing protein</fullName>
    </recommendedName>
</protein>
<dbReference type="GO" id="GO:0016020">
    <property type="term" value="C:membrane"/>
    <property type="evidence" value="ECO:0007669"/>
    <property type="project" value="UniProtKB-SubCell"/>
</dbReference>